<sequence length="407" mass="46267">MYKKLEDINMAGSSAISRTGNKALANAKTAKQDEFYTQLSDIENELRHYREKFRDKVVLCNCDDPYESNFFRYFALNFNALGLNKLIATCYDGSSVAGGRLPLLDIEGLKPEGKQPYAVEITNVPDINGDGAIDLSDVEQLLKSDGNVCRTLKGDAEYGAGDFRSTECVAYLEQADIVVTNPPFSLFREYIKLLVAHNKRFVILGNQNAVTTKEIFELIYRGEIWLGSNNGDMSFQVPPDYPPKETRYWVDDKGQKWRSFGTMCWVTNLDLRKRHEKLPLFKKYNEDDYPKYDNFDAIEVSAFKNIPCDYNGVMGVPLGFLAKHNPDQFEIVGITKTWFGLASKKYPTQVQVSASGKTSNVKKLNDGAAIKIGKTPVKKTYYRVENEVFIQTYPRILIRKRTETNEN</sequence>
<dbReference type="PROSITE" id="PS00092">
    <property type="entry name" value="N6_MTASE"/>
    <property type="match status" value="1"/>
</dbReference>
<dbReference type="GO" id="GO:0032259">
    <property type="term" value="P:methylation"/>
    <property type="evidence" value="ECO:0007669"/>
    <property type="project" value="UniProtKB-KW"/>
</dbReference>
<evidence type="ECO:0000313" key="1">
    <source>
        <dbReference type="EMBL" id="QZD95258.1"/>
    </source>
</evidence>
<reference evidence="1 2" key="1">
    <citation type="submission" date="2021-08" db="EMBL/GenBank/DDBJ databases">
        <title>Comparative Genomics Analysis of the Genus Qipengyuania Reveals Extensive Genetic Diversity and Metabolic Versatility, Including the Description of Fifteen Novel Species.</title>
        <authorList>
            <person name="Liu Y."/>
        </authorList>
    </citation>
    <scope>NUCLEOTIDE SEQUENCE [LARGE SCALE GENOMIC DNA]</scope>
    <source>
        <strain evidence="1 2">1NDH1</strain>
    </source>
</reference>
<dbReference type="InterPro" id="IPR002052">
    <property type="entry name" value="DNA_methylase_N6_adenine_CS"/>
</dbReference>
<dbReference type="Pfam" id="PF13651">
    <property type="entry name" value="EcoRI_methylase"/>
    <property type="match status" value="1"/>
</dbReference>
<dbReference type="PROSITE" id="PS00018">
    <property type="entry name" value="EF_HAND_1"/>
    <property type="match status" value="1"/>
</dbReference>
<organism evidence="1 2">
    <name type="scientific">Qipengyuania gelatinilytica</name>
    <dbReference type="NCBI Taxonomy" id="2867231"/>
    <lineage>
        <taxon>Bacteria</taxon>
        <taxon>Pseudomonadati</taxon>
        <taxon>Pseudomonadota</taxon>
        <taxon>Alphaproteobacteria</taxon>
        <taxon>Sphingomonadales</taxon>
        <taxon>Erythrobacteraceae</taxon>
        <taxon>Qipengyuania</taxon>
    </lineage>
</organism>
<keyword evidence="2" id="KW-1185">Reference proteome</keyword>
<gene>
    <name evidence="1" type="ORF">K3136_00570</name>
</gene>
<dbReference type="EMBL" id="CP081294">
    <property type="protein sequence ID" value="QZD95258.1"/>
    <property type="molecule type" value="Genomic_DNA"/>
</dbReference>
<dbReference type="GO" id="GO:0008168">
    <property type="term" value="F:methyltransferase activity"/>
    <property type="evidence" value="ECO:0007669"/>
    <property type="project" value="UniProtKB-KW"/>
</dbReference>
<dbReference type="InterPro" id="IPR025247">
    <property type="entry name" value="EcoRI-like_methylase"/>
</dbReference>
<evidence type="ECO:0000313" key="2">
    <source>
        <dbReference type="Proteomes" id="UP000824321"/>
    </source>
</evidence>
<name>A0ABX9A1Z9_9SPHN</name>
<keyword evidence="1" id="KW-0489">Methyltransferase</keyword>
<proteinExistence type="predicted"/>
<dbReference type="Proteomes" id="UP000824321">
    <property type="component" value="Chromosome"/>
</dbReference>
<accession>A0ABX9A1Z9</accession>
<protein>
    <submittedName>
        <fullName evidence="1">Adenine-specific methyltransferase EcoRI family protein</fullName>
    </submittedName>
</protein>
<dbReference type="RefSeq" id="WP_221430998.1">
    <property type="nucleotide sequence ID" value="NZ_CP081294.1"/>
</dbReference>
<dbReference type="InterPro" id="IPR018247">
    <property type="entry name" value="EF_Hand_1_Ca_BS"/>
</dbReference>
<keyword evidence="1" id="KW-0808">Transferase</keyword>